<dbReference type="Gene3D" id="1.20.5.170">
    <property type="match status" value="1"/>
</dbReference>
<dbReference type="AlphaFoldDB" id="A0A165RRA2"/>
<keyword evidence="5" id="KW-0804">Transcription</keyword>
<evidence type="ECO:0000313" key="10">
    <source>
        <dbReference type="Proteomes" id="UP000076761"/>
    </source>
</evidence>
<comment type="similarity">
    <text evidence="2">Belongs to the bZIP family.</text>
</comment>
<evidence type="ECO:0000256" key="5">
    <source>
        <dbReference type="ARBA" id="ARBA00023163"/>
    </source>
</evidence>
<feature type="region of interest" description="Disordered" evidence="7">
    <location>
        <begin position="466"/>
        <end position="489"/>
    </location>
</feature>
<protein>
    <recommendedName>
        <fullName evidence="8">BZIP domain-containing protein</fullName>
    </recommendedName>
</protein>
<evidence type="ECO:0000256" key="6">
    <source>
        <dbReference type="ARBA" id="ARBA00023242"/>
    </source>
</evidence>
<accession>A0A165RRA2</accession>
<feature type="compositionally biased region" description="Pro residues" evidence="7">
    <location>
        <begin position="297"/>
        <end position="307"/>
    </location>
</feature>
<feature type="compositionally biased region" description="Low complexity" evidence="7">
    <location>
        <begin position="308"/>
        <end position="320"/>
    </location>
</feature>
<dbReference type="PROSITE" id="PS00036">
    <property type="entry name" value="BZIP_BASIC"/>
    <property type="match status" value="1"/>
</dbReference>
<dbReference type="SMART" id="SM00338">
    <property type="entry name" value="BRLZ"/>
    <property type="match status" value="1"/>
</dbReference>
<dbReference type="OrthoDB" id="5571888at2759"/>
<dbReference type="EMBL" id="KV425579">
    <property type="protein sequence ID" value="KZT24165.1"/>
    <property type="molecule type" value="Genomic_DNA"/>
</dbReference>
<dbReference type="PANTHER" id="PTHR47416">
    <property type="entry name" value="BASIC-LEUCINE ZIPPER TRANSCRIPTION FACTOR F-RELATED"/>
    <property type="match status" value="1"/>
</dbReference>
<reference evidence="9 10" key="1">
    <citation type="journal article" date="2016" name="Mol. Biol. Evol.">
        <title>Comparative Genomics of Early-Diverging Mushroom-Forming Fungi Provides Insights into the Origins of Lignocellulose Decay Capabilities.</title>
        <authorList>
            <person name="Nagy L.G."/>
            <person name="Riley R."/>
            <person name="Tritt A."/>
            <person name="Adam C."/>
            <person name="Daum C."/>
            <person name="Floudas D."/>
            <person name="Sun H."/>
            <person name="Yadav J.S."/>
            <person name="Pangilinan J."/>
            <person name="Larsson K.H."/>
            <person name="Matsuura K."/>
            <person name="Barry K."/>
            <person name="Labutti K."/>
            <person name="Kuo R."/>
            <person name="Ohm R.A."/>
            <person name="Bhattacharya S.S."/>
            <person name="Shirouzu T."/>
            <person name="Yoshinaga Y."/>
            <person name="Martin F.M."/>
            <person name="Grigoriev I.V."/>
            <person name="Hibbett D.S."/>
        </authorList>
    </citation>
    <scope>NUCLEOTIDE SEQUENCE [LARGE SCALE GENOMIC DNA]</scope>
    <source>
        <strain evidence="9 10">HHB14362 ss-1</strain>
    </source>
</reference>
<feature type="compositionally biased region" description="Acidic residues" evidence="7">
    <location>
        <begin position="145"/>
        <end position="162"/>
    </location>
</feature>
<feature type="compositionally biased region" description="Basic and acidic residues" evidence="7">
    <location>
        <begin position="197"/>
        <end position="226"/>
    </location>
</feature>
<evidence type="ECO:0000256" key="7">
    <source>
        <dbReference type="SAM" id="MobiDB-lite"/>
    </source>
</evidence>
<feature type="domain" description="BZIP" evidence="8">
    <location>
        <begin position="220"/>
        <end position="283"/>
    </location>
</feature>
<dbReference type="Pfam" id="PF00170">
    <property type="entry name" value="bZIP_1"/>
    <property type="match status" value="1"/>
</dbReference>
<dbReference type="SUPFAM" id="SSF57959">
    <property type="entry name" value="Leucine zipper domain"/>
    <property type="match status" value="1"/>
</dbReference>
<feature type="region of interest" description="Disordered" evidence="7">
    <location>
        <begin position="30"/>
        <end position="62"/>
    </location>
</feature>
<evidence type="ECO:0000259" key="8">
    <source>
        <dbReference type="PROSITE" id="PS50217"/>
    </source>
</evidence>
<sequence length="608" mass="65261">MQVNTPLTQPFSFNSSSNFEDFFNMDMLSGSNGGASPRSSSRSPAESFSTLPSPPSQPYTFPGTDFDSLFNFSLDGEAIKTDVLASASAPAPYDFMGAFATLNSASSSSGSDSTPSSAQHNDSPVLAINPQLVGTPATSKAQSEFGDDEENEDDEDEMDEENIALPKVKVGGKGGARKGTVQSGGVTKKSGNAVLKASKENKESPELDDWRPSPEEYKKMSSKEKRQLRNKISARNFRIRRKEYITTLEGDVAERDKLIDMIRTELCSTKDENAALRQEIQALKKALLDGRASGEPSPLPPPGPLPLIPSARSSSPLLSPNIQKDIPLSPRLASKAFWGGSQSFGGITPVHTTIVPEFPLASALLRKPIVGDKPGSPPLQENINPSLNTMSAPSPAPSKPALNGFDSYMDTNPFTMKTLDAYRMQLWGKMAQQQQAMHAQQAQQQKAAKQQGLTGLASAIRPHYFTGTPTSKQPLSSFNKSNGPTKPIPQPTREQAVLAAVASQTMLQRMGSAFWEAFSGQQPSPNGRGKHATWDAEKVRKVLEGTAVVRVVDVEQSVAKKEPVSPKLTPMCAKPCAAAAQDEKKHCPSSMALLAESMGALNLGRKQA</sequence>
<evidence type="ECO:0000256" key="1">
    <source>
        <dbReference type="ARBA" id="ARBA00004123"/>
    </source>
</evidence>
<dbReference type="Proteomes" id="UP000076761">
    <property type="component" value="Unassembled WGS sequence"/>
</dbReference>
<evidence type="ECO:0000256" key="4">
    <source>
        <dbReference type="ARBA" id="ARBA00023125"/>
    </source>
</evidence>
<evidence type="ECO:0000256" key="2">
    <source>
        <dbReference type="ARBA" id="ARBA00007163"/>
    </source>
</evidence>
<keyword evidence="6" id="KW-0539">Nucleus</keyword>
<dbReference type="GO" id="GO:0003700">
    <property type="term" value="F:DNA-binding transcription factor activity"/>
    <property type="evidence" value="ECO:0007669"/>
    <property type="project" value="InterPro"/>
</dbReference>
<feature type="compositionally biased region" description="Low complexity" evidence="7">
    <location>
        <begin position="104"/>
        <end position="117"/>
    </location>
</feature>
<organism evidence="9 10">
    <name type="scientific">Neolentinus lepideus HHB14362 ss-1</name>
    <dbReference type="NCBI Taxonomy" id="1314782"/>
    <lineage>
        <taxon>Eukaryota</taxon>
        <taxon>Fungi</taxon>
        <taxon>Dikarya</taxon>
        <taxon>Basidiomycota</taxon>
        <taxon>Agaricomycotina</taxon>
        <taxon>Agaricomycetes</taxon>
        <taxon>Gloeophyllales</taxon>
        <taxon>Gloeophyllaceae</taxon>
        <taxon>Neolentinus</taxon>
    </lineage>
</organism>
<dbReference type="InParanoid" id="A0A165RRA2"/>
<dbReference type="PANTHER" id="PTHR47416:SF8">
    <property type="entry name" value="BASIC-LEUCINE ZIPPER TRANSCRIPTION FACTOR E-RELATED"/>
    <property type="match status" value="1"/>
</dbReference>
<gene>
    <name evidence="9" type="ORF">NEOLEDRAFT_1148797</name>
</gene>
<keyword evidence="10" id="KW-1185">Reference proteome</keyword>
<feature type="compositionally biased region" description="Low complexity" evidence="7">
    <location>
        <begin position="34"/>
        <end position="49"/>
    </location>
</feature>
<dbReference type="GO" id="GO:0003677">
    <property type="term" value="F:DNA binding"/>
    <property type="evidence" value="ECO:0007669"/>
    <property type="project" value="UniProtKB-KW"/>
</dbReference>
<comment type="subcellular location">
    <subcellularLocation>
        <location evidence="1">Nucleus</location>
    </subcellularLocation>
</comment>
<dbReference type="CDD" id="cd14810">
    <property type="entry name" value="bZIP_u1"/>
    <property type="match status" value="1"/>
</dbReference>
<dbReference type="GO" id="GO:0005634">
    <property type="term" value="C:nucleus"/>
    <property type="evidence" value="ECO:0007669"/>
    <property type="project" value="UniProtKB-SubCell"/>
</dbReference>
<keyword evidence="3" id="KW-0805">Transcription regulation</keyword>
<evidence type="ECO:0000313" key="9">
    <source>
        <dbReference type="EMBL" id="KZT24165.1"/>
    </source>
</evidence>
<name>A0A165RRA2_9AGAM</name>
<dbReference type="InterPro" id="IPR046347">
    <property type="entry name" value="bZIP_sf"/>
</dbReference>
<keyword evidence="4" id="KW-0238">DNA-binding</keyword>
<feature type="region of interest" description="Disordered" evidence="7">
    <location>
        <begin position="104"/>
        <end position="226"/>
    </location>
</feature>
<dbReference type="InterPro" id="IPR004827">
    <property type="entry name" value="bZIP"/>
</dbReference>
<proteinExistence type="inferred from homology"/>
<dbReference type="STRING" id="1314782.A0A165RRA2"/>
<dbReference type="PROSITE" id="PS50217">
    <property type="entry name" value="BZIP"/>
    <property type="match status" value="1"/>
</dbReference>
<evidence type="ECO:0000256" key="3">
    <source>
        <dbReference type="ARBA" id="ARBA00023015"/>
    </source>
</evidence>
<feature type="region of interest" description="Disordered" evidence="7">
    <location>
        <begin position="291"/>
        <end position="325"/>
    </location>
</feature>
<feature type="compositionally biased region" description="Polar residues" evidence="7">
    <location>
        <begin position="467"/>
        <end position="484"/>
    </location>
</feature>